<feature type="compositionally biased region" description="Basic residues" evidence="16">
    <location>
        <begin position="1"/>
        <end position="25"/>
    </location>
</feature>
<dbReference type="Gene3D" id="2.40.30.10">
    <property type="entry name" value="Translation factors"/>
    <property type="match status" value="1"/>
</dbReference>
<comment type="subcellular location">
    <subcellularLocation>
        <location evidence="2">Mitochondrion</location>
    </subcellularLocation>
    <subcellularLocation>
        <location evidence="1">Nucleus</location>
    </subcellularLocation>
</comment>
<dbReference type="GO" id="GO:0003676">
    <property type="term" value="F:nucleic acid binding"/>
    <property type="evidence" value="ECO:0007669"/>
    <property type="project" value="InterPro"/>
</dbReference>
<dbReference type="GO" id="GO:0003924">
    <property type="term" value="F:GTPase activity"/>
    <property type="evidence" value="ECO:0007669"/>
    <property type="project" value="InterPro"/>
</dbReference>
<dbReference type="InterPro" id="IPR014721">
    <property type="entry name" value="Ribsml_uS5_D2-typ_fold_subgr"/>
</dbReference>
<keyword evidence="12" id="KW-0342">GTP-binding</keyword>
<dbReference type="SMART" id="SM00440">
    <property type="entry name" value="ZnF_C2C2"/>
    <property type="match status" value="1"/>
</dbReference>
<keyword evidence="9" id="KW-0648">Protein biosynthesis</keyword>
<evidence type="ECO:0000259" key="17">
    <source>
        <dbReference type="PROSITE" id="PS51133"/>
    </source>
</evidence>
<dbReference type="Gene3D" id="3.30.70.240">
    <property type="match status" value="1"/>
</dbReference>
<dbReference type="GO" id="GO:0006351">
    <property type="term" value="P:DNA-templated transcription"/>
    <property type="evidence" value="ECO:0007669"/>
    <property type="project" value="InterPro"/>
</dbReference>
<dbReference type="Gene3D" id="3.30.70.870">
    <property type="entry name" value="Elongation Factor G (Translational Gtpase), domain 3"/>
    <property type="match status" value="1"/>
</dbReference>
<dbReference type="Pfam" id="PF01096">
    <property type="entry name" value="Zn_ribbon_TFIIS"/>
    <property type="match status" value="1"/>
</dbReference>
<feature type="domain" description="Tr-type G" evidence="18">
    <location>
        <begin position="1632"/>
        <end position="1872"/>
    </location>
</feature>
<dbReference type="GO" id="GO:0005634">
    <property type="term" value="C:nucleus"/>
    <property type="evidence" value="ECO:0007669"/>
    <property type="project" value="UniProtKB-SubCell"/>
</dbReference>
<comment type="similarity">
    <text evidence="4">Belongs to the ATP12 family.</text>
</comment>
<dbReference type="SUPFAM" id="SSF57783">
    <property type="entry name" value="Zinc beta-ribbon"/>
    <property type="match status" value="1"/>
</dbReference>
<dbReference type="PRINTS" id="PR00315">
    <property type="entry name" value="ELONGATNFCT"/>
</dbReference>
<dbReference type="SUPFAM" id="SSF160909">
    <property type="entry name" value="ATP12-like"/>
    <property type="match status" value="1"/>
</dbReference>
<evidence type="ECO:0000256" key="10">
    <source>
        <dbReference type="ARBA" id="ARBA00022946"/>
    </source>
</evidence>
<feature type="region of interest" description="Disordered" evidence="16">
    <location>
        <begin position="1"/>
        <end position="58"/>
    </location>
</feature>
<dbReference type="Proteomes" id="UP000541610">
    <property type="component" value="Unassembled WGS sequence"/>
</dbReference>
<dbReference type="SMART" id="SM00838">
    <property type="entry name" value="EFG_C"/>
    <property type="match status" value="1"/>
</dbReference>
<dbReference type="NCBIfam" id="TIGR00231">
    <property type="entry name" value="small_GTP"/>
    <property type="match status" value="1"/>
</dbReference>
<reference evidence="19 20" key="1">
    <citation type="submission" date="2020-04" db="EMBL/GenBank/DDBJ databases">
        <title>Perkinsus olseni comparative genomics.</title>
        <authorList>
            <person name="Bogema D.R."/>
        </authorList>
    </citation>
    <scope>NUCLEOTIDE SEQUENCE [LARGE SCALE GENOMIC DNA]</scope>
    <source>
        <strain evidence="19">00978-12</strain>
    </source>
</reference>
<dbReference type="GO" id="GO:0032543">
    <property type="term" value="P:mitochondrial translation"/>
    <property type="evidence" value="ECO:0007669"/>
    <property type="project" value="TreeGrafter"/>
</dbReference>
<evidence type="ECO:0000256" key="16">
    <source>
        <dbReference type="SAM" id="MobiDB-lite"/>
    </source>
</evidence>
<dbReference type="Gene3D" id="2.20.25.10">
    <property type="match status" value="1"/>
</dbReference>
<dbReference type="InterPro" id="IPR027417">
    <property type="entry name" value="P-loop_NTPase"/>
</dbReference>
<dbReference type="GO" id="GO:0005525">
    <property type="term" value="F:GTP binding"/>
    <property type="evidence" value="ECO:0007669"/>
    <property type="project" value="UniProtKB-KW"/>
</dbReference>
<dbReference type="PANTHER" id="PTHR43261">
    <property type="entry name" value="TRANSLATION ELONGATION FACTOR G-RELATED"/>
    <property type="match status" value="1"/>
</dbReference>
<dbReference type="InterPro" id="IPR011419">
    <property type="entry name" value="ATP12_ATP_synth-F1-assembly"/>
</dbReference>
<dbReference type="InterPro" id="IPR000795">
    <property type="entry name" value="T_Tr_GTP-bd_dom"/>
</dbReference>
<keyword evidence="6" id="KW-0547">Nucleotide-binding</keyword>
<proteinExistence type="inferred from homology"/>
<evidence type="ECO:0000313" key="19">
    <source>
        <dbReference type="EMBL" id="KAF4694151.1"/>
    </source>
</evidence>
<dbReference type="InterPro" id="IPR041095">
    <property type="entry name" value="EFG_II"/>
</dbReference>
<organism evidence="19 20">
    <name type="scientific">Perkinsus olseni</name>
    <name type="common">Perkinsus atlanticus</name>
    <dbReference type="NCBI Taxonomy" id="32597"/>
    <lineage>
        <taxon>Eukaryota</taxon>
        <taxon>Sar</taxon>
        <taxon>Alveolata</taxon>
        <taxon>Perkinsozoa</taxon>
        <taxon>Perkinsea</taxon>
        <taxon>Perkinsida</taxon>
        <taxon>Perkinsidae</taxon>
        <taxon>Perkinsus</taxon>
    </lineage>
</organism>
<dbReference type="Pfam" id="PF07542">
    <property type="entry name" value="ATP12"/>
    <property type="match status" value="1"/>
</dbReference>
<evidence type="ECO:0000256" key="8">
    <source>
        <dbReference type="ARBA" id="ARBA00022833"/>
    </source>
</evidence>
<evidence type="ECO:0000313" key="20">
    <source>
        <dbReference type="Proteomes" id="UP000541610"/>
    </source>
</evidence>
<feature type="region of interest" description="Disordered" evidence="16">
    <location>
        <begin position="715"/>
        <end position="753"/>
    </location>
</feature>
<dbReference type="GO" id="GO:0032790">
    <property type="term" value="P:ribosome disassembly"/>
    <property type="evidence" value="ECO:0007669"/>
    <property type="project" value="TreeGrafter"/>
</dbReference>
<dbReference type="PROSITE" id="PS51722">
    <property type="entry name" value="G_TR_2"/>
    <property type="match status" value="1"/>
</dbReference>
<name>A0A7J6PFK5_PEROL</name>
<dbReference type="InterPro" id="IPR000640">
    <property type="entry name" value="EFG_V-like"/>
</dbReference>
<feature type="region of interest" description="Disordered" evidence="16">
    <location>
        <begin position="1550"/>
        <end position="1575"/>
    </location>
</feature>
<dbReference type="GO" id="GO:0043461">
    <property type="term" value="P:proton-transporting ATP synthase complex assembly"/>
    <property type="evidence" value="ECO:0007669"/>
    <property type="project" value="InterPro"/>
</dbReference>
<dbReference type="Pfam" id="PF03715">
    <property type="entry name" value="Noc2"/>
    <property type="match status" value="1"/>
</dbReference>
<dbReference type="InterPro" id="IPR035647">
    <property type="entry name" value="EFG_III/V"/>
</dbReference>
<feature type="compositionally biased region" description="Basic and acidic residues" evidence="16">
    <location>
        <begin position="715"/>
        <end position="731"/>
    </location>
</feature>
<evidence type="ECO:0000256" key="2">
    <source>
        <dbReference type="ARBA" id="ARBA00004173"/>
    </source>
</evidence>
<dbReference type="InterPro" id="IPR009000">
    <property type="entry name" value="Transl_B-barrel_sf"/>
</dbReference>
<dbReference type="CDD" id="cd01514">
    <property type="entry name" value="Elongation_Factor_C"/>
    <property type="match status" value="1"/>
</dbReference>
<dbReference type="SUPFAM" id="SSF54980">
    <property type="entry name" value="EF-G C-terminal domain-like"/>
    <property type="match status" value="2"/>
</dbReference>
<evidence type="ECO:0000256" key="1">
    <source>
        <dbReference type="ARBA" id="ARBA00004123"/>
    </source>
</evidence>
<evidence type="ECO:0000256" key="14">
    <source>
        <dbReference type="ARBA" id="ARBA00023242"/>
    </source>
</evidence>
<dbReference type="InterPro" id="IPR034004">
    <property type="entry name" value="Zn_ribbon_RPA12_C"/>
</dbReference>
<comment type="caution">
    <text evidence="19">The sequence shown here is derived from an EMBL/GenBank/DDBJ whole genome shotgun (WGS) entry which is preliminary data.</text>
</comment>
<dbReference type="InterPro" id="IPR042272">
    <property type="entry name" value="ATP12_ATP_synth-F1-assembly_N"/>
</dbReference>
<evidence type="ECO:0000259" key="18">
    <source>
        <dbReference type="PROSITE" id="PS51722"/>
    </source>
</evidence>
<dbReference type="EMBL" id="JABANP010000036">
    <property type="protein sequence ID" value="KAF4694151.1"/>
    <property type="molecule type" value="Genomic_DNA"/>
</dbReference>
<dbReference type="InterPro" id="IPR005343">
    <property type="entry name" value="Noc2"/>
</dbReference>
<comment type="similarity">
    <text evidence="3">Belongs to the NOC2 family.</text>
</comment>
<feature type="compositionally biased region" description="Acidic residues" evidence="16">
    <location>
        <begin position="49"/>
        <end position="58"/>
    </location>
</feature>
<dbReference type="Gene3D" id="3.40.50.300">
    <property type="entry name" value="P-loop containing nucleotide triphosphate hydrolases"/>
    <property type="match status" value="1"/>
</dbReference>
<evidence type="ECO:0000256" key="13">
    <source>
        <dbReference type="ARBA" id="ARBA00023186"/>
    </source>
</evidence>
<gene>
    <name evidence="19" type="ORF">FOZ60_008955</name>
</gene>
<dbReference type="PANTHER" id="PTHR43261:SF1">
    <property type="entry name" value="RIBOSOME-RELEASING FACTOR 2, MITOCHONDRIAL"/>
    <property type="match status" value="1"/>
</dbReference>
<dbReference type="Gene3D" id="3.30.2180.10">
    <property type="entry name" value="ATP12-like"/>
    <property type="match status" value="1"/>
</dbReference>
<feature type="compositionally biased region" description="Basic and acidic residues" evidence="16">
    <location>
        <begin position="114"/>
        <end position="131"/>
    </location>
</feature>
<evidence type="ECO:0000256" key="5">
    <source>
        <dbReference type="ARBA" id="ARBA00022723"/>
    </source>
</evidence>
<keyword evidence="5" id="KW-0479">Metal-binding</keyword>
<feature type="region of interest" description="Disordered" evidence="16">
    <location>
        <begin position="76"/>
        <end position="171"/>
    </location>
</feature>
<dbReference type="Pfam" id="PF14492">
    <property type="entry name" value="EFG_III"/>
    <property type="match status" value="1"/>
</dbReference>
<dbReference type="Pfam" id="PF00679">
    <property type="entry name" value="EFG_C"/>
    <property type="match status" value="1"/>
</dbReference>
<keyword evidence="7 15" id="KW-0863">Zinc-finger</keyword>
<evidence type="ECO:0000256" key="4">
    <source>
        <dbReference type="ARBA" id="ARBA00008231"/>
    </source>
</evidence>
<feature type="region of interest" description="Disordered" evidence="16">
    <location>
        <begin position="211"/>
        <end position="230"/>
    </location>
</feature>
<feature type="compositionally biased region" description="Basic residues" evidence="16">
    <location>
        <begin position="741"/>
        <end position="753"/>
    </location>
</feature>
<evidence type="ECO:0000256" key="15">
    <source>
        <dbReference type="PROSITE-ProRule" id="PRU00472"/>
    </source>
</evidence>
<feature type="domain" description="TFIIS-type" evidence="17">
    <location>
        <begin position="1572"/>
        <end position="1612"/>
    </location>
</feature>
<evidence type="ECO:0000256" key="3">
    <source>
        <dbReference type="ARBA" id="ARBA00005907"/>
    </source>
</evidence>
<keyword evidence="11" id="KW-0496">Mitochondrion</keyword>
<dbReference type="SUPFAM" id="SSF50447">
    <property type="entry name" value="Translation proteins"/>
    <property type="match status" value="1"/>
</dbReference>
<evidence type="ECO:0000256" key="6">
    <source>
        <dbReference type="ARBA" id="ARBA00022741"/>
    </source>
</evidence>
<dbReference type="GO" id="GO:0005739">
    <property type="term" value="C:mitochondrion"/>
    <property type="evidence" value="ECO:0007669"/>
    <property type="project" value="UniProtKB-SubCell"/>
</dbReference>
<dbReference type="InterPro" id="IPR001222">
    <property type="entry name" value="Znf_TFIIS"/>
</dbReference>
<keyword evidence="14" id="KW-0539">Nucleus</keyword>
<dbReference type="GO" id="GO:0008270">
    <property type="term" value="F:zinc ion binding"/>
    <property type="evidence" value="ECO:0007669"/>
    <property type="project" value="UniProtKB-KW"/>
</dbReference>
<dbReference type="CDD" id="cd10507">
    <property type="entry name" value="Zn-ribbon_RPA12"/>
    <property type="match status" value="1"/>
</dbReference>
<dbReference type="InterPro" id="IPR023335">
    <property type="entry name" value="ATP12_ortho_dom_sf"/>
</dbReference>
<keyword evidence="13" id="KW-0143">Chaperone</keyword>
<feature type="compositionally biased region" description="Basic and acidic residues" evidence="16">
    <location>
        <begin position="1552"/>
        <end position="1561"/>
    </location>
</feature>
<dbReference type="InterPro" id="IPR005225">
    <property type="entry name" value="Small_GTP-bd"/>
</dbReference>
<dbReference type="OrthoDB" id="198619at2759"/>
<keyword evidence="8" id="KW-0862">Zinc</keyword>
<dbReference type="SUPFAM" id="SSF52540">
    <property type="entry name" value="P-loop containing nucleoside triphosphate hydrolases"/>
    <property type="match status" value="1"/>
</dbReference>
<dbReference type="Gene3D" id="3.30.230.10">
    <property type="match status" value="1"/>
</dbReference>
<feature type="compositionally biased region" description="Basic and acidic residues" evidence="16">
    <location>
        <begin position="26"/>
        <end position="39"/>
    </location>
</feature>
<evidence type="ECO:0000256" key="9">
    <source>
        <dbReference type="ARBA" id="ARBA00022917"/>
    </source>
</evidence>
<dbReference type="PROSITE" id="PS51133">
    <property type="entry name" value="ZF_TFIIS_2"/>
    <property type="match status" value="1"/>
</dbReference>
<keyword evidence="10" id="KW-0809">Transit peptide</keyword>
<dbReference type="PROSITE" id="PS00466">
    <property type="entry name" value="ZF_TFIIS_1"/>
    <property type="match status" value="1"/>
</dbReference>
<dbReference type="Gene3D" id="1.10.3580.10">
    <property type="entry name" value="ATP12 ATPase"/>
    <property type="match status" value="1"/>
</dbReference>
<evidence type="ECO:0000256" key="11">
    <source>
        <dbReference type="ARBA" id="ARBA00023128"/>
    </source>
</evidence>
<sequence>MVSKKASKKFNKAKSKVSAKAKQKAKLTEKIKRRDEIKESKRKAKLTEAEVEAGEEDMDAELDAQLAEMGSDDEAVFCVPDGMDGEEELVKALNDGEDDEEKTPTEDGANDDEAAAHKKELEALKETDPEFYKFLQETDQDLLEFGHGEETVEEESSENKESKPKAKVDAGVLTMDRLNQLTEAAEGKKDGNKSLKALRAVLSAYRVASRMSKGEAKEGGNSEEGEESAAAGVRIEDATVFNAVLEWTLKNAPVLLDHHDKQVAKSKGKQAGAGSGGKTYMLGRMFWSESLNLLQQLTDLDTQEFVLWQLANESALKYLMPLKKLKPLVINELCRKWAKGAAQGTKLAAFSVLYNLVGHILKSGASSKKSAEVGREVEGIMRRMYRAYVVSLQRVPALTHRQLSACRFMENCIAEMLTLEPQAAYRIAFTSIRQLGVILRAAMKAQSKGIKSITPGQMGGSKASKAAAGGSAGVDSVRQLYSVCYVRSSAVWVAAMERLPEQLKDLLHPLMVILLSAAKSKEGHTVYLPFMLHMLELANSLAEKTNVFAPLTSLLLRGLSNLAAKEKQQTSTRRSAAASTDLKPTQVDLVVRVSERQLDNRPTSQALRKYLLFVLTHHLALLARSPSYPEITTPLMTHLRRLQKSNLAVKHELKPLISLSEETSAQVTRLRNALKSPPEQFMIYSFNDTAMGKAYLQQQKQREEEEKSKIEAMMKGDEEIEQRLKRQRAEETGETEEGPARSKRSLKRQRQKEKKRQAWLAAQAAAAEAIGETAQQDSEENDSERLGLLERMIATGGALVTAKICVFLDSRSVANLITSSPRMDELFWEEVPPQWRAAGRLNQQCFWTMHVTAGPASSAHLCAAGGRYLSPMLWSLCLETEPDEPLRSALSSPAVSRSLRRLEVDCGSVNIRRLLPVLSNCRLEQLKLDNVDDFAVVQPLLRTSLKEIKLSAARECYCTTTLEFPPGMTRLRELQLNSTRKGVCHVPARSLRNILEAARHLRWCSLAGATTDNDEDLICALFVLYSLNDLQLFDISFNPSRGWGMDPYRLYQLRRKLFPSFPIFCANEEASSICVCRGLGGWTPERLACCEVGVDKLECRECEEILNWYSSSSVVPTVSHVVERAVCGRAPPPTVRSCTEVRQQALVAVRPQRAPSGFWKSIASFFAYIFSHYFHPTVSSFTIATLVVPAPVHVELLGSRRLLAALPSNTARMHKRFYDVVKVARNTSEEGGGWTVLLDGKRLSTPAKHPLALPSEGLAFAVAEEWERQDGFIRPHFMPLMALAATTIDLTVRDMGSVVDRNLHYLDTDLTCYGEYPEWVDYRSFVSKKFDCVIGSCKGISLPKHSEGAVLLGCAWVSVPLTPWELTAFDEMTRSAKSVIIALNYYLGNAPLQEACRASVLEELENRGKWGTVEGDHDVSDRTLKMAMASSKFFAEEITSSEWLKRKPLGYKDAAEKDSSEKDAELCAEESELPEWAKVSKEEYFRYENMFCGYCGSFYDQRQKGQYSVCSRCGAKRDRFATGPLMESHAVLDYGEMKVWMKNIIDEEEGKGEEGRQEDGFGKITSRSTGEVDEECPKCKNPRMAFWTQQLRSADEGQTVFYECQKCGYRFNVNTSGRRGFSGAAAVVERLRMIRNIGVFAHVDAGKTSTTERMLLHAGEIGQPGSVDRGTAQMDYLRQEVERGISIRAAATTFNWADYTINLVDTPGHVEFGAEVQRAVRVLDGAVVVIDGTAGVQAQTRTIWKQTDHLPRVIFVNKLDIEGSLLGNGSTKPQHSLAPIREPARDDTGYEYRGEYGEVLSEAKVEDEDDLDGVEKARTELLEVLAILDENSAIRRQSVSRALVPVLFGSAISNIGIQHLMNSIALYLSNPMEAARDRHHYLPDPFGGGYGQPGSDLGYSSVDRILSGNVAAGTKLRNRTREREGEYETATGVYRVKASELHPRKVLLAGDIGVVTGLQNIRSGDILTAVDGEGRMSEACEAIIALRKEDAKASELPGVCFTTFTSNTRDNDERLRIALQRMMLEDPSLDFKVDTNTGQFLVWGMGDFHLDLLRDRIETEYQIPAKMGDLRITYREYLSEAFALTSSSPGHDLDLSMRFMMSVGPTRDLPVLEEGEEAGESAYVNEVDIVDGVDAETTLPEELKAELRELLCDALTMGPLKKSRMAATHVTLSDVVWKAGHDSSGDTAVLKDEVIRMYHYLMRMAKKKGSIKILEPIVQVTISGPESIRGTLSGAVRSELIRNRRAHVDPVESHDDFTCELVAYVPQSKMKGYAAHVRATTGGRTTLQAVPIGFTEIDLDTLNDELYDDF</sequence>
<evidence type="ECO:0000256" key="7">
    <source>
        <dbReference type="ARBA" id="ARBA00022771"/>
    </source>
</evidence>
<dbReference type="Pfam" id="PF00009">
    <property type="entry name" value="GTP_EFTU"/>
    <property type="match status" value="1"/>
</dbReference>
<feature type="compositionally biased region" description="Basic and acidic residues" evidence="16">
    <location>
        <begin position="157"/>
        <end position="168"/>
    </location>
</feature>
<protein>
    <submittedName>
        <fullName evidence="19">Uncharacterized protein</fullName>
    </submittedName>
</protein>
<accession>A0A7J6PFK5</accession>
<evidence type="ECO:0000256" key="12">
    <source>
        <dbReference type="ARBA" id="ARBA00023134"/>
    </source>
</evidence>